<keyword evidence="4" id="KW-1185">Reference proteome</keyword>
<dbReference type="InterPro" id="IPR025295">
    <property type="entry name" value="eCIS_core_dom"/>
</dbReference>
<feature type="domain" description="eCIS core" evidence="2">
    <location>
        <begin position="108"/>
        <end position="180"/>
    </location>
</feature>
<name>A0A316DBK4_9BACL</name>
<evidence type="ECO:0000313" key="3">
    <source>
        <dbReference type="EMBL" id="PWK11536.1"/>
    </source>
</evidence>
<gene>
    <name evidence="3" type="ORF">C7459_11065</name>
</gene>
<dbReference type="RefSeq" id="WP_245884520.1">
    <property type="nucleotide sequence ID" value="NZ_QGGL01000010.1"/>
</dbReference>
<evidence type="ECO:0000313" key="4">
    <source>
        <dbReference type="Proteomes" id="UP000245634"/>
    </source>
</evidence>
<feature type="compositionally biased region" description="Polar residues" evidence="1">
    <location>
        <begin position="9"/>
        <end position="21"/>
    </location>
</feature>
<proteinExistence type="predicted"/>
<protein>
    <submittedName>
        <fullName evidence="3">Uncharacterized protein DUF4157</fullName>
    </submittedName>
</protein>
<dbReference type="AlphaFoldDB" id="A0A316DBK4"/>
<reference evidence="3 4" key="1">
    <citation type="submission" date="2018-05" db="EMBL/GenBank/DDBJ databases">
        <title>Genomic Encyclopedia of Type Strains, Phase IV (KMG-IV): sequencing the most valuable type-strain genomes for metagenomic binning, comparative biology and taxonomic classification.</title>
        <authorList>
            <person name="Goeker M."/>
        </authorList>
    </citation>
    <scope>NUCLEOTIDE SEQUENCE [LARGE SCALE GENOMIC DNA]</scope>
    <source>
        <strain evidence="3 4">DSM 18773</strain>
    </source>
</reference>
<evidence type="ECO:0000256" key="1">
    <source>
        <dbReference type="SAM" id="MobiDB-lite"/>
    </source>
</evidence>
<dbReference type="Pfam" id="PF13699">
    <property type="entry name" value="eCIS_core"/>
    <property type="match status" value="1"/>
</dbReference>
<organism evidence="3 4">
    <name type="scientific">Tumebacillus permanentifrigoris</name>
    <dbReference type="NCBI Taxonomy" id="378543"/>
    <lineage>
        <taxon>Bacteria</taxon>
        <taxon>Bacillati</taxon>
        <taxon>Bacillota</taxon>
        <taxon>Bacilli</taxon>
        <taxon>Bacillales</taxon>
        <taxon>Alicyclobacillaceae</taxon>
        <taxon>Tumebacillus</taxon>
    </lineage>
</organism>
<evidence type="ECO:0000259" key="2">
    <source>
        <dbReference type="Pfam" id="PF13699"/>
    </source>
</evidence>
<dbReference type="EMBL" id="QGGL01000010">
    <property type="protein sequence ID" value="PWK11536.1"/>
    <property type="molecule type" value="Genomic_DNA"/>
</dbReference>
<feature type="region of interest" description="Disordered" evidence="1">
    <location>
        <begin position="57"/>
        <end position="110"/>
    </location>
</feature>
<feature type="region of interest" description="Disordered" evidence="1">
    <location>
        <begin position="1"/>
        <end position="30"/>
    </location>
</feature>
<sequence length="220" mass="23773">MTRARQQAKGATSSVSQQKTPAASKAQASALPSAILQLQRAYGNQATTRYLQRQAIQRMGLPEEEEELQLKADPAQRMGSGEDEEELQLKADPAVAPVQRSTGGSNKMPENVQAKMESAFQTDFSDVNIHVGSEASDVGAHAYAQGNDIHFAQGKFDPQTQSGQELLGHELAHVVQQRQGRVQPNTEVAGLPVNDDPALEQEADQLGRAAAQAKFEDEEN</sequence>
<accession>A0A316DBK4</accession>
<comment type="caution">
    <text evidence="3">The sequence shown here is derived from an EMBL/GenBank/DDBJ whole genome shotgun (WGS) entry which is preliminary data.</text>
</comment>
<dbReference type="Proteomes" id="UP000245634">
    <property type="component" value="Unassembled WGS sequence"/>
</dbReference>